<dbReference type="RefSeq" id="XP_043002680.1">
    <property type="nucleotide sequence ID" value="XM_043159082.1"/>
</dbReference>
<dbReference type="Proteomes" id="UP001049176">
    <property type="component" value="Chromosome 10"/>
</dbReference>
<feature type="signal peptide" evidence="1">
    <location>
        <begin position="1"/>
        <end position="21"/>
    </location>
</feature>
<accession>A0A9P7UNP6</accession>
<protein>
    <submittedName>
        <fullName evidence="2">Uncharacterized protein</fullName>
    </submittedName>
</protein>
<reference evidence="2" key="1">
    <citation type="journal article" date="2021" name="Genome Biol. Evol.">
        <title>The assembled and annotated genome of the fairy-ring fungus Marasmius oreades.</title>
        <authorList>
            <person name="Hiltunen M."/>
            <person name="Ament-Velasquez S.L."/>
            <person name="Johannesson H."/>
        </authorList>
    </citation>
    <scope>NUCLEOTIDE SEQUENCE</scope>
    <source>
        <strain evidence="2">03SP1</strain>
    </source>
</reference>
<gene>
    <name evidence="2" type="ORF">E1B28_002173</name>
</gene>
<organism evidence="2 3">
    <name type="scientific">Marasmius oreades</name>
    <name type="common">fairy-ring Marasmius</name>
    <dbReference type="NCBI Taxonomy" id="181124"/>
    <lineage>
        <taxon>Eukaryota</taxon>
        <taxon>Fungi</taxon>
        <taxon>Dikarya</taxon>
        <taxon>Basidiomycota</taxon>
        <taxon>Agaricomycotina</taxon>
        <taxon>Agaricomycetes</taxon>
        <taxon>Agaricomycetidae</taxon>
        <taxon>Agaricales</taxon>
        <taxon>Marasmiineae</taxon>
        <taxon>Marasmiaceae</taxon>
        <taxon>Marasmius</taxon>
    </lineage>
</organism>
<dbReference type="GeneID" id="66071249"/>
<evidence type="ECO:0000256" key="1">
    <source>
        <dbReference type="SAM" id="SignalP"/>
    </source>
</evidence>
<keyword evidence="3" id="KW-1185">Reference proteome</keyword>
<evidence type="ECO:0000313" key="2">
    <source>
        <dbReference type="EMBL" id="KAG7086209.1"/>
    </source>
</evidence>
<keyword evidence="1" id="KW-0732">Signal</keyword>
<feature type="chain" id="PRO_5040440223" evidence="1">
    <location>
        <begin position="22"/>
        <end position="109"/>
    </location>
</feature>
<sequence length="109" mass="11703">MRFSLPALTIAVLSGLSVADAKVCARCADTIVYSFQTRQLTLVRQSSVSTLNTVQCNYDSPSISGFSPYCVYNNINGSLYFTNTGSACPTPVPTFTVTDTRCPTKFPAA</sequence>
<proteinExistence type="predicted"/>
<dbReference type="OrthoDB" id="2990733at2759"/>
<dbReference type="EMBL" id="CM032190">
    <property type="protein sequence ID" value="KAG7086209.1"/>
    <property type="molecule type" value="Genomic_DNA"/>
</dbReference>
<evidence type="ECO:0000313" key="3">
    <source>
        <dbReference type="Proteomes" id="UP001049176"/>
    </source>
</evidence>
<comment type="caution">
    <text evidence="2">The sequence shown here is derived from an EMBL/GenBank/DDBJ whole genome shotgun (WGS) entry which is preliminary data.</text>
</comment>
<name>A0A9P7UNP6_9AGAR</name>
<dbReference type="KEGG" id="more:E1B28_002173"/>
<dbReference type="AlphaFoldDB" id="A0A9P7UNP6"/>